<dbReference type="Gene3D" id="1.10.10.2520">
    <property type="entry name" value="Cell wall hydrolase SleB, domain 1"/>
    <property type="match status" value="1"/>
</dbReference>
<sequence>MTRPAASMMLALGLLCTSFNPTAALAKTASVSQESEKSQSFRSYRKEIECLATAIYFEARGEPEAGQRAVARVILNRVESKYYPDTVCDVVYQNDHMKNACQFSFACDGIPDRLNEPRALKVAEKIARLIFECDSDGCDLDEGLARSTHYHADFVQPWWAKKLERTGQVGRHIFYFTASL</sequence>
<keyword evidence="3" id="KW-0378">Hydrolase</keyword>
<dbReference type="PATRIC" id="fig|472175.3.peg.2678"/>
<evidence type="ECO:0000313" key="3">
    <source>
        <dbReference type="EMBL" id="KFB08435.1"/>
    </source>
</evidence>
<evidence type="ECO:0000256" key="1">
    <source>
        <dbReference type="SAM" id="SignalP"/>
    </source>
</evidence>
<organism evidence="3 4">
    <name type="scientific">Nitratireductor basaltis</name>
    <dbReference type="NCBI Taxonomy" id="472175"/>
    <lineage>
        <taxon>Bacteria</taxon>
        <taxon>Pseudomonadati</taxon>
        <taxon>Pseudomonadota</taxon>
        <taxon>Alphaproteobacteria</taxon>
        <taxon>Hyphomicrobiales</taxon>
        <taxon>Phyllobacteriaceae</taxon>
        <taxon>Nitratireductor</taxon>
    </lineage>
</organism>
<accession>A0A084U649</accession>
<dbReference type="AlphaFoldDB" id="A0A084U649"/>
<feature type="chain" id="PRO_5001782977" evidence="1">
    <location>
        <begin position="24"/>
        <end position="180"/>
    </location>
</feature>
<protein>
    <submittedName>
        <fullName evidence="3">Cell wall hydrolase, SleB</fullName>
    </submittedName>
</protein>
<dbReference type="OrthoDB" id="9785345at2"/>
<feature type="signal peptide" evidence="1">
    <location>
        <begin position="1"/>
        <end position="23"/>
    </location>
</feature>
<dbReference type="Pfam" id="PF07486">
    <property type="entry name" value="Hydrolase_2"/>
    <property type="match status" value="1"/>
</dbReference>
<dbReference type="eggNOG" id="COG3773">
    <property type="taxonomic scope" value="Bacteria"/>
</dbReference>
<gene>
    <name evidence="3" type="ORF">EL18_02686</name>
</gene>
<dbReference type="InterPro" id="IPR042047">
    <property type="entry name" value="SleB_dom1"/>
</dbReference>
<feature type="domain" description="Cell wall hydrolase SleB" evidence="2">
    <location>
        <begin position="61"/>
        <end position="175"/>
    </location>
</feature>
<dbReference type="InterPro" id="IPR011105">
    <property type="entry name" value="Cell_wall_hydrolase_SleB"/>
</dbReference>
<proteinExistence type="predicted"/>
<name>A0A084U649_9HYPH</name>
<dbReference type="EMBL" id="JMQM01000002">
    <property type="protein sequence ID" value="KFB08435.1"/>
    <property type="molecule type" value="Genomic_DNA"/>
</dbReference>
<dbReference type="RefSeq" id="WP_081871234.1">
    <property type="nucleotide sequence ID" value="NZ_JMQM01000002.1"/>
</dbReference>
<dbReference type="STRING" id="472175.EL18_02686"/>
<comment type="caution">
    <text evidence="3">The sequence shown here is derived from an EMBL/GenBank/DDBJ whole genome shotgun (WGS) entry which is preliminary data.</text>
</comment>
<evidence type="ECO:0000313" key="4">
    <source>
        <dbReference type="Proteomes" id="UP000053675"/>
    </source>
</evidence>
<dbReference type="GO" id="GO:0016787">
    <property type="term" value="F:hydrolase activity"/>
    <property type="evidence" value="ECO:0007669"/>
    <property type="project" value="UniProtKB-KW"/>
</dbReference>
<dbReference type="Proteomes" id="UP000053675">
    <property type="component" value="Unassembled WGS sequence"/>
</dbReference>
<reference evidence="3 4" key="1">
    <citation type="submission" date="2014-05" db="EMBL/GenBank/DDBJ databases">
        <title>Draft Genome Sequence of Nitratireductor basaltis Strain UMTGB225, A Marine Bacterium Isolated from Green Barrel Tunicate.</title>
        <authorList>
            <person name="Gan H.Y."/>
        </authorList>
    </citation>
    <scope>NUCLEOTIDE SEQUENCE [LARGE SCALE GENOMIC DNA]</scope>
    <source>
        <strain evidence="3 4">UMTGB225</strain>
    </source>
</reference>
<evidence type="ECO:0000259" key="2">
    <source>
        <dbReference type="Pfam" id="PF07486"/>
    </source>
</evidence>
<keyword evidence="1" id="KW-0732">Signal</keyword>
<keyword evidence="4" id="KW-1185">Reference proteome</keyword>